<accession>A0AAE3ZNP6</accession>
<proteinExistence type="predicted"/>
<keyword evidence="2" id="KW-1185">Reference proteome</keyword>
<name>A0AAE3ZNP6_9ACTN</name>
<dbReference type="Proteomes" id="UP001183629">
    <property type="component" value="Unassembled WGS sequence"/>
</dbReference>
<evidence type="ECO:0000313" key="2">
    <source>
        <dbReference type="Proteomes" id="UP001183629"/>
    </source>
</evidence>
<organism evidence="1 2">
    <name type="scientific">Catenuloplanes niger</name>
    <dbReference type="NCBI Taxonomy" id="587534"/>
    <lineage>
        <taxon>Bacteria</taxon>
        <taxon>Bacillati</taxon>
        <taxon>Actinomycetota</taxon>
        <taxon>Actinomycetes</taxon>
        <taxon>Micromonosporales</taxon>
        <taxon>Micromonosporaceae</taxon>
        <taxon>Catenuloplanes</taxon>
    </lineage>
</organism>
<reference evidence="1 2" key="1">
    <citation type="submission" date="2023-07" db="EMBL/GenBank/DDBJ databases">
        <title>Sequencing the genomes of 1000 actinobacteria strains.</title>
        <authorList>
            <person name="Klenk H.-P."/>
        </authorList>
    </citation>
    <scope>NUCLEOTIDE SEQUENCE [LARGE SCALE GENOMIC DNA]</scope>
    <source>
        <strain evidence="1 2">DSM 44711</strain>
    </source>
</reference>
<sequence length="83" mass="9229">MHPSHLLGILLCLTPVLVAISYCGLCQIRPFARCRVCRGTGRARRQFGRVSRACRRCDGTGLRVRAGTRAVNRAARLYRDGTN</sequence>
<dbReference type="SUPFAM" id="SSF57938">
    <property type="entry name" value="DnaJ/Hsp40 cysteine-rich domain"/>
    <property type="match status" value="1"/>
</dbReference>
<dbReference type="AlphaFoldDB" id="A0AAE3ZNP6"/>
<evidence type="ECO:0000313" key="1">
    <source>
        <dbReference type="EMBL" id="MDR7323284.1"/>
    </source>
</evidence>
<protein>
    <submittedName>
        <fullName evidence="1">Uncharacterized protein</fullName>
    </submittedName>
</protein>
<dbReference type="InterPro" id="IPR036410">
    <property type="entry name" value="HSP_DnaJ_Cys-rich_dom_sf"/>
</dbReference>
<comment type="caution">
    <text evidence="1">The sequence shown here is derived from an EMBL/GenBank/DDBJ whole genome shotgun (WGS) entry which is preliminary data.</text>
</comment>
<dbReference type="EMBL" id="JAVDYC010000001">
    <property type="protein sequence ID" value="MDR7323284.1"/>
    <property type="molecule type" value="Genomic_DNA"/>
</dbReference>
<gene>
    <name evidence="1" type="ORF">J2S44_003534</name>
</gene>